<dbReference type="Proteomes" id="UP000028931">
    <property type="component" value="Chromosome"/>
</dbReference>
<dbReference type="PANTHER" id="PTHR39639">
    <property type="entry name" value="CHROMOSOME 16, WHOLE GENOME SHOTGUN SEQUENCE"/>
    <property type="match status" value="1"/>
</dbReference>
<evidence type="ECO:0000259" key="1">
    <source>
        <dbReference type="Pfam" id="PF03235"/>
    </source>
</evidence>
<dbReference type="HOGENOM" id="CLU_038557_0_0_6"/>
<dbReference type="InterPro" id="IPR004919">
    <property type="entry name" value="GmrSD_N"/>
</dbReference>
<name>A0A077F4L4_9PSED</name>
<dbReference type="eggNOG" id="COG1479">
    <property type="taxonomic scope" value="Bacteria"/>
</dbReference>
<sequence length="345" mass="39927">MEYEVSLQTIAWINSQRNEEKLEISAAFQRRAVWLERERAELIATILDGLPFPEIYIHVVTDADSGKQTHIVVDGQQRTTSILMFIDNEFSLPSGRTGSAAYFRDLSAETKERFWDYKVVVRSLRKTNDAEIRDIFARLNTNNITLNDQELRNAKYVGKFKQAAERLADNPLFEDMGLFTARDMRRMLDVEFVSELLLRLTIGIVNKKDLLEETYAAYEEEFPGEAQYETEFTTAMSLIWSVYDDSIKASYKSRGNFSSIFGCFVEYYRVTGRRAFLQPQLVKEVFSSFLNAVRNREFSDEAANIEIYHDAVSRASSDRSRRARRENILSELLVQAGELKQPFNL</sequence>
<gene>
    <name evidence="2" type="ORF">PSAKL28_11870</name>
</gene>
<evidence type="ECO:0000313" key="2">
    <source>
        <dbReference type="EMBL" id="AIL60413.1"/>
    </source>
</evidence>
<dbReference type="PANTHER" id="PTHR39639:SF1">
    <property type="entry name" value="DUF262 DOMAIN-CONTAINING PROTEIN"/>
    <property type="match status" value="1"/>
</dbReference>
<protein>
    <recommendedName>
        <fullName evidence="1">GmrSD restriction endonucleases N-terminal domain-containing protein</fullName>
    </recommendedName>
</protein>
<accession>A0A077F4L4</accession>
<dbReference type="KEGG" id="palk:PSAKL28_11870"/>
<dbReference type="Pfam" id="PF03235">
    <property type="entry name" value="GmrSD_N"/>
    <property type="match status" value="1"/>
</dbReference>
<reference evidence="2 3" key="1">
    <citation type="submission" date="2014-07" db="EMBL/GenBank/DDBJ databases">
        <authorList>
            <person name="Lee K."/>
            <person name="Lim J.Y."/>
            <person name="Hwang I."/>
        </authorList>
    </citation>
    <scope>NUCLEOTIDE SEQUENCE [LARGE SCALE GENOMIC DNA]</scope>
    <source>
        <strain evidence="2 3">KL28</strain>
    </source>
</reference>
<dbReference type="OrthoDB" id="8094406at2"/>
<feature type="domain" description="GmrSD restriction endonucleases N-terminal" evidence="1">
    <location>
        <begin position="24"/>
        <end position="156"/>
    </location>
</feature>
<dbReference type="RefSeq" id="WP_051939186.1">
    <property type="nucleotide sequence ID" value="NZ_CP009048.1"/>
</dbReference>
<proteinExistence type="predicted"/>
<dbReference type="AlphaFoldDB" id="A0A077F4L4"/>
<organism evidence="2 3">
    <name type="scientific">Pseudomonas alkylphenolica</name>
    <dbReference type="NCBI Taxonomy" id="237609"/>
    <lineage>
        <taxon>Bacteria</taxon>
        <taxon>Pseudomonadati</taxon>
        <taxon>Pseudomonadota</taxon>
        <taxon>Gammaproteobacteria</taxon>
        <taxon>Pseudomonadales</taxon>
        <taxon>Pseudomonadaceae</taxon>
        <taxon>Pseudomonas</taxon>
    </lineage>
</organism>
<dbReference type="EMBL" id="CP009048">
    <property type="protein sequence ID" value="AIL60413.1"/>
    <property type="molecule type" value="Genomic_DNA"/>
</dbReference>
<evidence type="ECO:0000313" key="3">
    <source>
        <dbReference type="Proteomes" id="UP000028931"/>
    </source>
</evidence>